<dbReference type="EMBL" id="OBMM01000005">
    <property type="protein sequence ID" value="SOC26104.1"/>
    <property type="molecule type" value="Genomic_DNA"/>
</dbReference>
<evidence type="ECO:0000313" key="1">
    <source>
        <dbReference type="EMBL" id="SOC26104.1"/>
    </source>
</evidence>
<dbReference type="Proteomes" id="UP000219068">
    <property type="component" value="Unassembled WGS sequence"/>
</dbReference>
<organism evidence="1 2">
    <name type="scientific">Thalassospira xiamenensis</name>
    <dbReference type="NCBI Taxonomy" id="220697"/>
    <lineage>
        <taxon>Bacteria</taxon>
        <taxon>Pseudomonadati</taxon>
        <taxon>Pseudomonadota</taxon>
        <taxon>Alphaproteobacteria</taxon>
        <taxon>Rhodospirillales</taxon>
        <taxon>Thalassospiraceae</taxon>
        <taxon>Thalassospira</taxon>
    </lineage>
</organism>
<proteinExistence type="predicted"/>
<accession>A0A285TRY1</accession>
<name>A0A285TRY1_9PROT</name>
<evidence type="ECO:0000313" key="2">
    <source>
        <dbReference type="Proteomes" id="UP000219068"/>
    </source>
</evidence>
<sequence length="94" mass="11027">MVDRYAPLNPQLCEGDLKRYKEYRSGMRFSTHNSTSEFIDELKDFYGDPGRFTTDYLPFMWEQVEDAKEIALAVLQKHFPDIQLETETSLVLSL</sequence>
<gene>
    <name evidence="1" type="ORF">SAMN05428964_10550</name>
</gene>
<protein>
    <submittedName>
        <fullName evidence="1">Uncharacterized protein</fullName>
    </submittedName>
</protein>
<dbReference type="AlphaFoldDB" id="A0A285TRY1"/>
<reference evidence="1 2" key="1">
    <citation type="submission" date="2017-08" db="EMBL/GenBank/DDBJ databases">
        <authorList>
            <person name="de Groot N.N."/>
        </authorList>
    </citation>
    <scope>NUCLEOTIDE SEQUENCE [LARGE SCALE GENOMIC DNA]</scope>
    <source>
        <strain evidence="1 2">USBA 78</strain>
    </source>
</reference>